<keyword evidence="5" id="KW-1185">Reference proteome</keyword>
<feature type="region of interest" description="Disordered" evidence="2">
    <location>
        <begin position="772"/>
        <end position="802"/>
    </location>
</feature>
<proteinExistence type="inferred from homology"/>
<feature type="compositionally biased region" description="Low complexity" evidence="2">
    <location>
        <begin position="451"/>
        <end position="464"/>
    </location>
</feature>
<evidence type="ECO:0000256" key="2">
    <source>
        <dbReference type="SAM" id="MobiDB-lite"/>
    </source>
</evidence>
<dbReference type="InterPro" id="IPR000182">
    <property type="entry name" value="GNAT_dom"/>
</dbReference>
<dbReference type="Gene3D" id="3.40.50.720">
    <property type="entry name" value="NAD(P)-binding Rossmann-like Domain"/>
    <property type="match status" value="1"/>
</dbReference>
<dbReference type="SUPFAM" id="SSF51735">
    <property type="entry name" value="NAD(P)-binding Rossmann-fold domains"/>
    <property type="match status" value="1"/>
</dbReference>
<dbReference type="InterPro" id="IPR006115">
    <property type="entry name" value="6PGDH_NADP-bd"/>
</dbReference>
<dbReference type="EMBL" id="JAQQWI010000019">
    <property type="protein sequence ID" value="KAK7999228.1"/>
    <property type="molecule type" value="Genomic_DNA"/>
</dbReference>
<comment type="similarity">
    <text evidence="1">Belongs to the HIBADH-related family. NP60 subfamily.</text>
</comment>
<accession>A0ABR1R522</accession>
<dbReference type="PROSITE" id="PS51186">
    <property type="entry name" value="GNAT"/>
    <property type="match status" value="1"/>
</dbReference>
<reference evidence="4 5" key="1">
    <citation type="submission" date="2023-01" db="EMBL/GenBank/DDBJ databases">
        <title>Analysis of 21 Apiospora genomes using comparative genomics revels a genus with tremendous synthesis potential of carbohydrate active enzymes and secondary metabolites.</title>
        <authorList>
            <person name="Sorensen T."/>
        </authorList>
    </citation>
    <scope>NUCLEOTIDE SEQUENCE [LARGE SCALE GENOMIC DNA]</scope>
    <source>
        <strain evidence="4 5">CBS 20057</strain>
    </source>
</reference>
<evidence type="ECO:0000313" key="4">
    <source>
        <dbReference type="EMBL" id="KAK7999228.1"/>
    </source>
</evidence>
<dbReference type="InterPro" id="IPR008927">
    <property type="entry name" value="6-PGluconate_DH-like_C_sf"/>
</dbReference>
<gene>
    <name evidence="4" type="ORF">PG991_014903</name>
</gene>
<dbReference type="PANTHER" id="PTHR43580">
    <property type="entry name" value="OXIDOREDUCTASE GLYR1-RELATED"/>
    <property type="match status" value="1"/>
</dbReference>
<comment type="caution">
    <text evidence="4">The sequence shown here is derived from an EMBL/GenBank/DDBJ whole genome shotgun (WGS) entry which is preliminary data.</text>
</comment>
<name>A0ABR1R522_9PEZI</name>
<dbReference type="SUPFAM" id="SSF55729">
    <property type="entry name" value="Acyl-CoA N-acyltransferases (Nat)"/>
    <property type="match status" value="1"/>
</dbReference>
<dbReference type="PANTHER" id="PTHR43580:SF8">
    <property type="entry name" value="6-PHOSPHOGLUCONATE DEHYDROGENASE NADP-BINDING DOMAIN-CONTAINING PROTEIN-RELATED"/>
    <property type="match status" value="1"/>
</dbReference>
<organism evidence="4 5">
    <name type="scientific">Apiospora marii</name>
    <dbReference type="NCBI Taxonomy" id="335849"/>
    <lineage>
        <taxon>Eukaryota</taxon>
        <taxon>Fungi</taxon>
        <taxon>Dikarya</taxon>
        <taxon>Ascomycota</taxon>
        <taxon>Pezizomycotina</taxon>
        <taxon>Sordariomycetes</taxon>
        <taxon>Xylariomycetidae</taxon>
        <taxon>Amphisphaeriales</taxon>
        <taxon>Apiosporaceae</taxon>
        <taxon>Apiospora</taxon>
    </lineage>
</organism>
<dbReference type="CDD" id="cd04301">
    <property type="entry name" value="NAT_SF"/>
    <property type="match status" value="1"/>
</dbReference>
<dbReference type="InterPro" id="IPR051265">
    <property type="entry name" value="HIBADH-related_NP60_sf"/>
</dbReference>
<dbReference type="Gene3D" id="1.10.1040.10">
    <property type="entry name" value="N-(1-d-carboxylethyl)-l-norvaline Dehydrogenase, domain 2"/>
    <property type="match status" value="1"/>
</dbReference>
<evidence type="ECO:0000256" key="1">
    <source>
        <dbReference type="ARBA" id="ARBA00007598"/>
    </source>
</evidence>
<dbReference type="SUPFAM" id="SSF48179">
    <property type="entry name" value="6-phosphogluconate dehydrogenase C-terminal domain-like"/>
    <property type="match status" value="1"/>
</dbReference>
<evidence type="ECO:0000259" key="3">
    <source>
        <dbReference type="PROSITE" id="PS51186"/>
    </source>
</evidence>
<feature type="region of interest" description="Disordered" evidence="2">
    <location>
        <begin position="451"/>
        <end position="474"/>
    </location>
</feature>
<evidence type="ECO:0000313" key="5">
    <source>
        <dbReference type="Proteomes" id="UP001396898"/>
    </source>
</evidence>
<feature type="region of interest" description="Disordered" evidence="2">
    <location>
        <begin position="361"/>
        <end position="394"/>
    </location>
</feature>
<feature type="compositionally biased region" description="Low complexity" evidence="2">
    <location>
        <begin position="775"/>
        <end position="787"/>
    </location>
</feature>
<protein>
    <submittedName>
        <fullName evidence="4">NAD binding domain of 6-phosphogluconate dehydrogenase-domain-containing protein</fullName>
    </submittedName>
</protein>
<dbReference type="Pfam" id="PF03446">
    <property type="entry name" value="NAD_binding_2"/>
    <property type="match status" value="1"/>
</dbReference>
<dbReference type="Proteomes" id="UP001396898">
    <property type="component" value="Unassembled WGS sequence"/>
</dbReference>
<dbReference type="InterPro" id="IPR016181">
    <property type="entry name" value="Acyl_CoA_acyltransferase"/>
</dbReference>
<dbReference type="Gene3D" id="3.40.630.30">
    <property type="match status" value="1"/>
</dbReference>
<feature type="compositionally biased region" description="Basic and acidic residues" evidence="2">
    <location>
        <begin position="790"/>
        <end position="802"/>
    </location>
</feature>
<dbReference type="InterPro" id="IPR013328">
    <property type="entry name" value="6PGD_dom2"/>
</dbReference>
<feature type="domain" description="N-acetyltransferase" evidence="3">
    <location>
        <begin position="627"/>
        <end position="770"/>
    </location>
</feature>
<dbReference type="InterPro" id="IPR036291">
    <property type="entry name" value="NAD(P)-bd_dom_sf"/>
</dbReference>
<sequence length="817" mass="88808">MFNGTMASTSRPGSAGKTTVVGWIGLGSMGSAMAKNIQKHLAAAGTEQPPLRVYNRTASRCAALEELGAKKCETIAELARDCDIMFISSSADDAVISIVDQIINSGDVGGKVIVDTTTVHPDTTQAVAATLAAKGAHFAAMPVFGATPSPRRGSCWPGLLGLMPHWPPCPPCSRASSRGRCWWSGRNRRKPVFSRPLVCHIYLQETSRDFEGVVLIEPSRNVLMASLMQIIAEAHVFAAKTGLPEATLERLLELNFGPVMHSDSVRMTTGVYCPGADQKPWSDLQLAIKDVGHGVEIAERRGVSLRVGQRALENLGKANEWRESAEGGGGRSLDSSSVFGVVRQESGLGFETEFVKARDAAAATADPESNNSSSAKLGDTDGQDKKKKMASHPAISATSFPAMSSLTYEQLQQLYVKNKAELTKHVNEAVGVEEKFYGGHDWFVRWWESPLQQQQPQQQQRQPPSQDPSHHGITNLASSNLIQEHNGLEHQTIPASEQSEAVNMVKNRFRRRLQRFNWVTGPHRQPDLERVLESSGFSCQEEEPVMCADLTAAVTANTTAPHIATSLDDSMVPTSSSSYACSSSSSTPSHQLPPADLSAAVATATQQNMRRLQPQPPPLLLGLPEGVVIEPMSSLGIISWVSAWAHGAPECDVLHWTKVYARVATSVYRDQFRMFAARRGSECIGTGYLHCHSGIASIHSLFVHPAHRRRGIGKALAAYAMHDARSLGYQVATLTATAPAMGLLSRLGFKEFGAVKLYTWYPVLTSSKLQRTQEAQQQQQQASSSKGKGSKQDLAEAQKEMEKLRIKEAEEEGWELV</sequence>
<dbReference type="Pfam" id="PF00583">
    <property type="entry name" value="Acetyltransf_1"/>
    <property type="match status" value="1"/>
</dbReference>